<dbReference type="OrthoDB" id="1927297at2759"/>
<protein>
    <recommendedName>
        <fullName evidence="4">RING-type domain-containing protein</fullName>
    </recommendedName>
</protein>
<dbReference type="Pfam" id="PF13920">
    <property type="entry name" value="zf-C3HC4_3"/>
    <property type="match status" value="1"/>
</dbReference>
<evidence type="ECO:0000259" key="4">
    <source>
        <dbReference type="PROSITE" id="PS50089"/>
    </source>
</evidence>
<reference evidence="5 6" key="1">
    <citation type="journal article" date="2011" name="Science">
        <title>The Selaginella genome identifies genetic changes associated with the evolution of vascular plants.</title>
        <authorList>
            <person name="Banks J.A."/>
            <person name="Nishiyama T."/>
            <person name="Hasebe M."/>
            <person name="Bowman J.L."/>
            <person name="Gribskov M."/>
            <person name="dePamphilis C."/>
            <person name="Albert V.A."/>
            <person name="Aono N."/>
            <person name="Aoyama T."/>
            <person name="Ambrose B.A."/>
            <person name="Ashton N.W."/>
            <person name="Axtell M.J."/>
            <person name="Barker E."/>
            <person name="Barker M.S."/>
            <person name="Bennetzen J.L."/>
            <person name="Bonawitz N.D."/>
            <person name="Chapple C."/>
            <person name="Cheng C."/>
            <person name="Correa L.G."/>
            <person name="Dacre M."/>
            <person name="DeBarry J."/>
            <person name="Dreyer I."/>
            <person name="Elias M."/>
            <person name="Engstrom E.M."/>
            <person name="Estelle M."/>
            <person name="Feng L."/>
            <person name="Finet C."/>
            <person name="Floyd S.K."/>
            <person name="Frommer W.B."/>
            <person name="Fujita T."/>
            <person name="Gramzow L."/>
            <person name="Gutensohn M."/>
            <person name="Harholt J."/>
            <person name="Hattori M."/>
            <person name="Heyl A."/>
            <person name="Hirai T."/>
            <person name="Hiwatashi Y."/>
            <person name="Ishikawa M."/>
            <person name="Iwata M."/>
            <person name="Karol K.G."/>
            <person name="Koehler B."/>
            <person name="Kolukisaoglu U."/>
            <person name="Kubo M."/>
            <person name="Kurata T."/>
            <person name="Lalonde S."/>
            <person name="Li K."/>
            <person name="Li Y."/>
            <person name="Litt A."/>
            <person name="Lyons E."/>
            <person name="Manning G."/>
            <person name="Maruyama T."/>
            <person name="Michael T.P."/>
            <person name="Mikami K."/>
            <person name="Miyazaki S."/>
            <person name="Morinaga S."/>
            <person name="Murata T."/>
            <person name="Mueller-Roeber B."/>
            <person name="Nelson D.R."/>
            <person name="Obara M."/>
            <person name="Oguri Y."/>
            <person name="Olmstead R.G."/>
            <person name="Onodera N."/>
            <person name="Petersen B.L."/>
            <person name="Pils B."/>
            <person name="Prigge M."/>
            <person name="Rensing S.A."/>
            <person name="Riano-Pachon D.M."/>
            <person name="Roberts A.W."/>
            <person name="Sato Y."/>
            <person name="Scheller H.V."/>
            <person name="Schulz B."/>
            <person name="Schulz C."/>
            <person name="Shakirov E.V."/>
            <person name="Shibagaki N."/>
            <person name="Shinohara N."/>
            <person name="Shippen D.E."/>
            <person name="Soerensen I."/>
            <person name="Sotooka R."/>
            <person name="Sugimoto N."/>
            <person name="Sugita M."/>
            <person name="Sumikawa N."/>
            <person name="Tanurdzic M."/>
            <person name="Theissen G."/>
            <person name="Ulvskov P."/>
            <person name="Wakazuki S."/>
            <person name="Weng J.K."/>
            <person name="Willats W.W."/>
            <person name="Wipf D."/>
            <person name="Wolf P.G."/>
            <person name="Yang L."/>
            <person name="Zimmer A.D."/>
            <person name="Zhu Q."/>
            <person name="Mitros T."/>
            <person name="Hellsten U."/>
            <person name="Loque D."/>
            <person name="Otillar R."/>
            <person name="Salamov A."/>
            <person name="Schmutz J."/>
            <person name="Shapiro H."/>
            <person name="Lindquist E."/>
            <person name="Lucas S."/>
            <person name="Rokhsar D."/>
            <person name="Grigoriev I.V."/>
        </authorList>
    </citation>
    <scope>NUCLEOTIDE SEQUENCE [LARGE SCALE GENOMIC DNA]</scope>
</reference>
<dbReference type="EMBL" id="GL377609">
    <property type="protein sequence ID" value="EFJ18650.1"/>
    <property type="molecule type" value="Genomic_DNA"/>
</dbReference>
<evidence type="ECO:0000313" key="5">
    <source>
        <dbReference type="EMBL" id="EFJ18650.1"/>
    </source>
</evidence>
<feature type="coiled-coil region" evidence="2">
    <location>
        <begin position="231"/>
        <end position="298"/>
    </location>
</feature>
<dbReference type="InterPro" id="IPR047126">
    <property type="entry name" value="RNF141-like"/>
</dbReference>
<dbReference type="PANTHER" id="PTHR12109">
    <property type="entry name" value="RING FINGER PROTEIN 141-RELATED"/>
    <property type="match status" value="1"/>
</dbReference>
<dbReference type="InParanoid" id="D8SAT2"/>
<sequence>MKRARSSDEEEEEEEEDDDDDEMDEEEIALIQERAYEACIGEVRELVGPEAPNLLRDTTKRICAVCPTRTEFTGWRGLIAHAETIRDRKKFVNRHRGYYRALVEVLSPNSRMHGTTPTPAQKMKHEVSKEKLRSFKIEEKKELVASSRSAIEAALNEATQSLETDRARREEMQRRFAQEISRLDEDFERRMRRQQAEFEKVNLMLREKLDFQDSKTEKEKMDHLEYLQRLRAKESRNAQETALKLQAMENKKQQFEASVREAEEKFRQEHDSLEMDLIERESKEILELQMQFEKEIAEAMKESSNTPVAAAPPSSDKKDECSHCLEDFENCGTRALLIPCGHALMCMECAKKVQQEHKSCPHCRAPIEQVHKFYK</sequence>
<name>D8SAT2_SELML</name>
<feature type="region of interest" description="Disordered" evidence="3">
    <location>
        <begin position="1"/>
        <end position="26"/>
    </location>
</feature>
<gene>
    <name evidence="5" type="ORF">SELMODRAFT_444468</name>
</gene>
<dbReference type="OMA" id="AYEACIG"/>
<evidence type="ECO:0000256" key="2">
    <source>
        <dbReference type="SAM" id="Coils"/>
    </source>
</evidence>
<evidence type="ECO:0000256" key="1">
    <source>
        <dbReference type="PROSITE-ProRule" id="PRU00175"/>
    </source>
</evidence>
<dbReference type="GO" id="GO:0008270">
    <property type="term" value="F:zinc ion binding"/>
    <property type="evidence" value="ECO:0007669"/>
    <property type="project" value="UniProtKB-KW"/>
</dbReference>
<keyword evidence="2" id="KW-0175">Coiled coil</keyword>
<dbReference type="Gramene" id="EFJ18650">
    <property type="protein sequence ID" value="EFJ18650"/>
    <property type="gene ID" value="SELMODRAFT_444468"/>
</dbReference>
<dbReference type="PROSITE" id="PS50089">
    <property type="entry name" value="ZF_RING_2"/>
    <property type="match status" value="1"/>
</dbReference>
<dbReference type="KEGG" id="smo:SELMODRAFT_444468"/>
<keyword evidence="1" id="KW-0863">Zinc-finger</keyword>
<evidence type="ECO:0000256" key="3">
    <source>
        <dbReference type="SAM" id="MobiDB-lite"/>
    </source>
</evidence>
<dbReference type="AlphaFoldDB" id="D8SAT2"/>
<proteinExistence type="predicted"/>
<dbReference type="STRING" id="88036.D8SAT2"/>
<feature type="coiled-coil region" evidence="2">
    <location>
        <begin position="137"/>
        <end position="175"/>
    </location>
</feature>
<feature type="domain" description="RING-type" evidence="4">
    <location>
        <begin position="321"/>
        <end position="364"/>
    </location>
</feature>
<dbReference type="Gene3D" id="3.30.40.10">
    <property type="entry name" value="Zinc/RING finger domain, C3HC4 (zinc finger)"/>
    <property type="match status" value="1"/>
</dbReference>
<dbReference type="HOGENOM" id="CLU_738506_0_0_1"/>
<organism evidence="6">
    <name type="scientific">Selaginella moellendorffii</name>
    <name type="common">Spikemoss</name>
    <dbReference type="NCBI Taxonomy" id="88036"/>
    <lineage>
        <taxon>Eukaryota</taxon>
        <taxon>Viridiplantae</taxon>
        <taxon>Streptophyta</taxon>
        <taxon>Embryophyta</taxon>
        <taxon>Tracheophyta</taxon>
        <taxon>Lycopodiopsida</taxon>
        <taxon>Selaginellales</taxon>
        <taxon>Selaginellaceae</taxon>
        <taxon>Selaginella</taxon>
    </lineage>
</organism>
<keyword evidence="1" id="KW-0479">Metal-binding</keyword>
<dbReference type="InterPro" id="IPR013083">
    <property type="entry name" value="Znf_RING/FYVE/PHD"/>
</dbReference>
<dbReference type="InterPro" id="IPR001841">
    <property type="entry name" value="Znf_RING"/>
</dbReference>
<evidence type="ECO:0000313" key="6">
    <source>
        <dbReference type="Proteomes" id="UP000001514"/>
    </source>
</evidence>
<keyword evidence="1" id="KW-0862">Zinc</keyword>
<keyword evidence="6" id="KW-1185">Reference proteome</keyword>
<feature type="compositionally biased region" description="Acidic residues" evidence="3">
    <location>
        <begin position="8"/>
        <end position="26"/>
    </location>
</feature>
<dbReference type="SUPFAM" id="SSF57850">
    <property type="entry name" value="RING/U-box"/>
    <property type="match status" value="1"/>
</dbReference>
<dbReference type="Proteomes" id="UP000001514">
    <property type="component" value="Unassembled WGS sequence"/>
</dbReference>
<accession>D8SAT2</accession>